<dbReference type="AlphaFoldDB" id="A0A918GC65"/>
<keyword evidence="9" id="KW-1185">Reference proteome</keyword>
<name>A0A918GC65_9PSEU</name>
<dbReference type="PANTHER" id="PTHR12918">
    <property type="entry name" value="CYSTEINE DIOXYGENASE"/>
    <property type="match status" value="1"/>
</dbReference>
<dbReference type="GO" id="GO:0008198">
    <property type="term" value="F:ferrous iron binding"/>
    <property type="evidence" value="ECO:0007669"/>
    <property type="project" value="TreeGrafter"/>
</dbReference>
<dbReference type="Proteomes" id="UP000660680">
    <property type="component" value="Unassembled WGS sequence"/>
</dbReference>
<keyword evidence="4" id="KW-0560">Oxidoreductase</keyword>
<feature type="binding site" evidence="7">
    <location>
        <position position="139"/>
    </location>
    <ligand>
        <name>Fe cation</name>
        <dbReference type="ChEBI" id="CHEBI:24875"/>
        <note>catalytic</note>
    </ligand>
</feature>
<evidence type="ECO:0008006" key="10">
    <source>
        <dbReference type="Google" id="ProtNLM"/>
    </source>
</evidence>
<evidence type="ECO:0000313" key="9">
    <source>
        <dbReference type="Proteomes" id="UP000660680"/>
    </source>
</evidence>
<keyword evidence="2 7" id="KW-0479">Metal-binding</keyword>
<dbReference type="GO" id="GO:0016702">
    <property type="term" value="F:oxidoreductase activity, acting on single donors with incorporation of molecular oxygen, incorporation of two atoms of oxygen"/>
    <property type="evidence" value="ECO:0007669"/>
    <property type="project" value="InterPro"/>
</dbReference>
<organism evidence="8 9">
    <name type="scientific">Actinokineospora fastidiosa</name>
    <dbReference type="NCBI Taxonomy" id="1816"/>
    <lineage>
        <taxon>Bacteria</taxon>
        <taxon>Bacillati</taxon>
        <taxon>Actinomycetota</taxon>
        <taxon>Actinomycetes</taxon>
        <taxon>Pseudonocardiales</taxon>
        <taxon>Pseudonocardiaceae</taxon>
        <taxon>Actinokineospora</taxon>
    </lineage>
</organism>
<dbReference type="SUPFAM" id="SSF51182">
    <property type="entry name" value="RmlC-like cupins"/>
    <property type="match status" value="1"/>
</dbReference>
<evidence type="ECO:0000256" key="5">
    <source>
        <dbReference type="ARBA" id="ARBA00023004"/>
    </source>
</evidence>
<keyword evidence="5 7" id="KW-0408">Iron</keyword>
<feature type="binding site" evidence="7">
    <location>
        <position position="85"/>
    </location>
    <ligand>
        <name>Fe cation</name>
        <dbReference type="ChEBI" id="CHEBI:24875"/>
        <note>catalytic</note>
    </ligand>
</feature>
<dbReference type="RefSeq" id="WP_189210456.1">
    <property type="nucleotide sequence ID" value="NZ_BMRB01000002.1"/>
</dbReference>
<reference evidence="8" key="1">
    <citation type="journal article" date="2014" name="Int. J. Syst. Evol. Microbiol.">
        <title>Complete genome sequence of Corynebacterium casei LMG S-19264T (=DSM 44701T), isolated from a smear-ripened cheese.</title>
        <authorList>
            <consortium name="US DOE Joint Genome Institute (JGI-PGF)"/>
            <person name="Walter F."/>
            <person name="Albersmeier A."/>
            <person name="Kalinowski J."/>
            <person name="Ruckert C."/>
        </authorList>
    </citation>
    <scope>NUCLEOTIDE SEQUENCE</scope>
    <source>
        <strain evidence="8">JCM 3276</strain>
    </source>
</reference>
<keyword evidence="3" id="KW-0223">Dioxygenase</keyword>
<feature type="cross-link" description="3'-(S-cysteinyl)-tyrosine (Cys-Tyr)" evidence="6">
    <location>
        <begin position="91"/>
        <end position="155"/>
    </location>
</feature>
<evidence type="ECO:0000313" key="8">
    <source>
        <dbReference type="EMBL" id="GGS29547.1"/>
    </source>
</evidence>
<feature type="binding site" evidence="7">
    <location>
        <position position="87"/>
    </location>
    <ligand>
        <name>Fe cation</name>
        <dbReference type="ChEBI" id="CHEBI:24875"/>
        <note>catalytic</note>
    </ligand>
</feature>
<evidence type="ECO:0000256" key="4">
    <source>
        <dbReference type="ARBA" id="ARBA00023002"/>
    </source>
</evidence>
<dbReference type="PANTHER" id="PTHR12918:SF1">
    <property type="entry name" value="CYSTEINE DIOXYGENASE TYPE 1"/>
    <property type="match status" value="1"/>
</dbReference>
<dbReference type="Gene3D" id="2.60.120.10">
    <property type="entry name" value="Jelly Rolls"/>
    <property type="match status" value="1"/>
</dbReference>
<dbReference type="CDD" id="cd10548">
    <property type="entry name" value="cupin_CDO"/>
    <property type="match status" value="1"/>
</dbReference>
<comment type="caution">
    <text evidence="8">The sequence shown here is derived from an EMBL/GenBank/DDBJ whole genome shotgun (WGS) entry which is preliminary data.</text>
</comment>
<reference evidence="8" key="2">
    <citation type="submission" date="2020-09" db="EMBL/GenBank/DDBJ databases">
        <authorList>
            <person name="Sun Q."/>
            <person name="Ohkuma M."/>
        </authorList>
    </citation>
    <scope>NUCLEOTIDE SEQUENCE</scope>
    <source>
        <strain evidence="8">JCM 3276</strain>
    </source>
</reference>
<proteinExistence type="inferred from homology"/>
<evidence type="ECO:0000256" key="2">
    <source>
        <dbReference type="ARBA" id="ARBA00022723"/>
    </source>
</evidence>
<evidence type="ECO:0000256" key="1">
    <source>
        <dbReference type="ARBA" id="ARBA00006622"/>
    </source>
</evidence>
<evidence type="ECO:0000256" key="6">
    <source>
        <dbReference type="PIRSR" id="PIRSR610300-50"/>
    </source>
</evidence>
<keyword evidence="6" id="KW-0883">Thioether bond</keyword>
<protein>
    <recommendedName>
        <fullName evidence="10">Cysteine dioxygenase</fullName>
    </recommendedName>
</protein>
<accession>A0A918GC65</accession>
<dbReference type="Pfam" id="PF05995">
    <property type="entry name" value="CDO_I"/>
    <property type="match status" value="1"/>
</dbReference>
<evidence type="ECO:0000256" key="7">
    <source>
        <dbReference type="PIRSR" id="PIRSR610300-51"/>
    </source>
</evidence>
<dbReference type="InterPro" id="IPR011051">
    <property type="entry name" value="RmlC_Cupin_sf"/>
</dbReference>
<gene>
    <name evidence="8" type="ORF">GCM10010171_23570</name>
</gene>
<comment type="similarity">
    <text evidence="1">Belongs to the cysteine dioxygenase family.</text>
</comment>
<dbReference type="InterPro" id="IPR014710">
    <property type="entry name" value="RmlC-like_jellyroll"/>
</dbReference>
<sequence length="177" mass="19288">MTNRQLDVLVKEIKRVTSRLTSVPDTADSVAEVLRANLPTSDLLTEEQLRGDPDTYTQHVLHAEPDGLFSIVALVWRPGQRTPIHDHLCWCVVGVVEGAESEVVYRLVEDESGQALKPVASTRNARGDVCAFAPPGDIHEVRNIGAETAVSLHVYGADISRVGSSVRRRYALPVLAG</sequence>
<dbReference type="EMBL" id="BMRB01000002">
    <property type="protein sequence ID" value="GGS29547.1"/>
    <property type="molecule type" value="Genomic_DNA"/>
</dbReference>
<dbReference type="InterPro" id="IPR010300">
    <property type="entry name" value="CDO_1"/>
</dbReference>
<evidence type="ECO:0000256" key="3">
    <source>
        <dbReference type="ARBA" id="ARBA00022964"/>
    </source>
</evidence>